<proteinExistence type="predicted"/>
<organism evidence="2 3">
    <name type="scientific">Actinomadura keratinilytica</name>
    <dbReference type="NCBI Taxonomy" id="547461"/>
    <lineage>
        <taxon>Bacteria</taxon>
        <taxon>Bacillati</taxon>
        <taxon>Actinomycetota</taxon>
        <taxon>Actinomycetes</taxon>
        <taxon>Streptosporangiales</taxon>
        <taxon>Thermomonosporaceae</taxon>
        <taxon>Actinomadura</taxon>
    </lineage>
</organism>
<dbReference type="EMBL" id="BAABDO010000024">
    <property type="protein sequence ID" value="GAA4137572.1"/>
    <property type="molecule type" value="Genomic_DNA"/>
</dbReference>
<feature type="domain" description="Transposase IS110-like N-terminal" evidence="1">
    <location>
        <begin position="1"/>
        <end position="53"/>
    </location>
</feature>
<reference evidence="3" key="1">
    <citation type="journal article" date="2019" name="Int. J. Syst. Evol. Microbiol.">
        <title>The Global Catalogue of Microorganisms (GCM) 10K type strain sequencing project: providing services to taxonomists for standard genome sequencing and annotation.</title>
        <authorList>
            <consortium name="The Broad Institute Genomics Platform"/>
            <consortium name="The Broad Institute Genome Sequencing Center for Infectious Disease"/>
            <person name="Wu L."/>
            <person name="Ma J."/>
        </authorList>
    </citation>
    <scope>NUCLEOTIDE SEQUENCE [LARGE SCALE GENOMIC DNA]</scope>
    <source>
        <strain evidence="3">JCM 17316</strain>
    </source>
</reference>
<comment type="caution">
    <text evidence="2">The sequence shown here is derived from an EMBL/GenBank/DDBJ whole genome shotgun (WGS) entry which is preliminary data.</text>
</comment>
<accession>A0ABP7YLL9</accession>
<name>A0ABP7YLL9_9ACTN</name>
<dbReference type="InterPro" id="IPR002525">
    <property type="entry name" value="Transp_IS110-like_N"/>
</dbReference>
<dbReference type="Proteomes" id="UP001500266">
    <property type="component" value="Unassembled WGS sequence"/>
</dbReference>
<evidence type="ECO:0000259" key="1">
    <source>
        <dbReference type="Pfam" id="PF01548"/>
    </source>
</evidence>
<evidence type="ECO:0000313" key="3">
    <source>
        <dbReference type="Proteomes" id="UP001500266"/>
    </source>
</evidence>
<keyword evidence="3" id="KW-1185">Reference proteome</keyword>
<evidence type="ECO:0000313" key="2">
    <source>
        <dbReference type="EMBL" id="GAA4137572.1"/>
    </source>
</evidence>
<protein>
    <recommendedName>
        <fullName evidence="1">Transposase IS110-like N-terminal domain-containing protein</fullName>
    </recommendedName>
</protein>
<sequence length="61" mass="6827">MDVGKGEHHACALDAAGRRLHDKPLPNDEARLRALFERLAQHGPVLRSLARPAVRWLIRPA</sequence>
<dbReference type="Pfam" id="PF01548">
    <property type="entry name" value="DEDD_Tnp_IS110"/>
    <property type="match status" value="1"/>
</dbReference>
<gene>
    <name evidence="2" type="ORF">GCM10022416_22190</name>
</gene>